<accession>A0ABW3SSE7</accession>
<protein>
    <recommendedName>
        <fullName evidence="4">Outer membrane protein</fullName>
    </recommendedName>
</protein>
<evidence type="ECO:0000256" key="1">
    <source>
        <dbReference type="SAM" id="SignalP"/>
    </source>
</evidence>
<feature type="signal peptide" evidence="1">
    <location>
        <begin position="1"/>
        <end position="17"/>
    </location>
</feature>
<keyword evidence="3" id="KW-1185">Reference proteome</keyword>
<evidence type="ECO:0000313" key="2">
    <source>
        <dbReference type="EMBL" id="MFD1187839.1"/>
    </source>
</evidence>
<sequence>MKKLLVMICMTFGCVFASKASGDKSSAAVVSARANNLSDQMIKSLRLNNFQSSKIREINTQVAEQITAIEQQYAGNEAKIKQLTQEAFTARDLYLEEVLSTVQYNKYFNSRSAYAAIDQEFMSTLADNSNSNVLATVSAQQNPKAVAAN</sequence>
<dbReference type="RefSeq" id="WP_377530264.1">
    <property type="nucleotide sequence ID" value="NZ_JBHTLD010000181.1"/>
</dbReference>
<dbReference type="Proteomes" id="UP001597094">
    <property type="component" value="Unassembled WGS sequence"/>
</dbReference>
<gene>
    <name evidence="2" type="ORF">ACFQ2O_16605</name>
</gene>
<name>A0ABW3SSE7_9BACT</name>
<comment type="caution">
    <text evidence="2">The sequence shown here is derived from an EMBL/GenBank/DDBJ whole genome shotgun (WGS) entry which is preliminary data.</text>
</comment>
<proteinExistence type="predicted"/>
<evidence type="ECO:0008006" key="4">
    <source>
        <dbReference type="Google" id="ProtNLM"/>
    </source>
</evidence>
<feature type="chain" id="PRO_5046754409" description="Outer membrane protein" evidence="1">
    <location>
        <begin position="18"/>
        <end position="149"/>
    </location>
</feature>
<organism evidence="2 3">
    <name type="scientific">Pontibacter rugosus</name>
    <dbReference type="NCBI Taxonomy" id="1745966"/>
    <lineage>
        <taxon>Bacteria</taxon>
        <taxon>Pseudomonadati</taxon>
        <taxon>Bacteroidota</taxon>
        <taxon>Cytophagia</taxon>
        <taxon>Cytophagales</taxon>
        <taxon>Hymenobacteraceae</taxon>
        <taxon>Pontibacter</taxon>
    </lineage>
</organism>
<evidence type="ECO:0000313" key="3">
    <source>
        <dbReference type="Proteomes" id="UP001597094"/>
    </source>
</evidence>
<reference evidence="3" key="1">
    <citation type="journal article" date="2019" name="Int. J. Syst. Evol. Microbiol.">
        <title>The Global Catalogue of Microorganisms (GCM) 10K type strain sequencing project: providing services to taxonomists for standard genome sequencing and annotation.</title>
        <authorList>
            <consortium name="The Broad Institute Genomics Platform"/>
            <consortium name="The Broad Institute Genome Sequencing Center for Infectious Disease"/>
            <person name="Wu L."/>
            <person name="Ma J."/>
        </authorList>
    </citation>
    <scope>NUCLEOTIDE SEQUENCE [LARGE SCALE GENOMIC DNA]</scope>
    <source>
        <strain evidence="3">JCM 31319</strain>
    </source>
</reference>
<dbReference type="EMBL" id="JBHTLD010000181">
    <property type="protein sequence ID" value="MFD1187839.1"/>
    <property type="molecule type" value="Genomic_DNA"/>
</dbReference>
<keyword evidence="1" id="KW-0732">Signal</keyword>